<reference evidence="12" key="1">
    <citation type="submission" date="2025-08" db="UniProtKB">
        <authorList>
            <consortium name="RefSeq"/>
        </authorList>
    </citation>
    <scope>IDENTIFICATION</scope>
    <source>
        <tissue evidence="12">Testes</tissue>
    </source>
</reference>
<evidence type="ECO:0000256" key="7">
    <source>
        <dbReference type="ARBA" id="ARBA00023034"/>
    </source>
</evidence>
<keyword evidence="5" id="KW-0735">Signal-anchor</keyword>
<evidence type="ECO:0000256" key="5">
    <source>
        <dbReference type="ARBA" id="ARBA00022968"/>
    </source>
</evidence>
<evidence type="ECO:0000256" key="2">
    <source>
        <dbReference type="ARBA" id="ARBA00008124"/>
    </source>
</evidence>
<keyword evidence="11" id="KW-1185">Reference proteome</keyword>
<dbReference type="Proteomes" id="UP000694865">
    <property type="component" value="Unplaced"/>
</dbReference>
<dbReference type="PANTHER" id="PTHR14647">
    <property type="entry name" value="GALACTOSE-3-O-SULFOTRANSFERASE"/>
    <property type="match status" value="1"/>
</dbReference>
<proteinExistence type="inferred from homology"/>
<accession>A0ABM0GPE3</accession>
<comment type="subcellular location">
    <subcellularLocation>
        <location evidence="1">Golgi apparatus membrane</location>
        <topology evidence="1">Single-pass type II membrane protein</topology>
    </subcellularLocation>
</comment>
<evidence type="ECO:0000256" key="9">
    <source>
        <dbReference type="ARBA" id="ARBA00023180"/>
    </source>
</evidence>
<evidence type="ECO:0000313" key="12">
    <source>
        <dbReference type="RefSeq" id="XP_002734396.1"/>
    </source>
</evidence>
<dbReference type="InterPro" id="IPR009729">
    <property type="entry name" value="Gal-3-0_sulfotransfrase"/>
</dbReference>
<dbReference type="InterPro" id="IPR027417">
    <property type="entry name" value="P-loop_NTPase"/>
</dbReference>
<protein>
    <submittedName>
        <fullName evidence="12">Galactosylceramide sulfotransferase-like</fullName>
    </submittedName>
</protein>
<keyword evidence="9" id="KW-0325">Glycoprotein</keyword>
<keyword evidence="6" id="KW-1133">Transmembrane helix</keyword>
<keyword evidence="3" id="KW-0808">Transferase</keyword>
<dbReference type="PANTHER" id="PTHR14647:SF87">
    <property type="entry name" value="PUTATIVE-RELATED"/>
    <property type="match status" value="1"/>
</dbReference>
<keyword evidence="10" id="KW-0732">Signal</keyword>
<feature type="chain" id="PRO_5047476675" evidence="10">
    <location>
        <begin position="24"/>
        <end position="396"/>
    </location>
</feature>
<dbReference type="GeneID" id="100371002"/>
<sequence>MERFLKLLILIQFALCPLLVYRGMNYKKSIPELTNEQVYSNEGDLISLNNQDYKDSFEEMINYYQTNIKPTHRRRVFSRKPNTCEPYKYFIFRKTSKTGSSTVSSIFFRYGLYNDLKVALPNPMSSMMIGIANSTVRVHRTCNDPSTEFNFMANHIFRYDYNVLKNFIPRAKFITIIRSPIDSFESKFYFMNYDKRYKLDNQSNPLETFLLDNTYQEYLDSVLVSRVSTWFNVTNGVRLLEMEKEFDLVMITEYMDESLVLLKKMMCWTFDDIIYRSQKVSEIQRPPMTKEMGQVIGERLSLDTRVYEHFNQSLWRKIQNYDGDFYTDLSIFRMKLSESAEKCRTMKNNNEYCQLLEDDVSTLQRKIAFKQHKDLCDKNLTNKEWHSRQPLKQLIK</sequence>
<feature type="signal peptide" evidence="10">
    <location>
        <begin position="1"/>
        <end position="23"/>
    </location>
</feature>
<evidence type="ECO:0000256" key="8">
    <source>
        <dbReference type="ARBA" id="ARBA00023136"/>
    </source>
</evidence>
<evidence type="ECO:0000256" key="1">
    <source>
        <dbReference type="ARBA" id="ARBA00004323"/>
    </source>
</evidence>
<dbReference type="Gene3D" id="3.40.50.300">
    <property type="entry name" value="P-loop containing nucleotide triphosphate hydrolases"/>
    <property type="match status" value="1"/>
</dbReference>
<evidence type="ECO:0000256" key="4">
    <source>
        <dbReference type="ARBA" id="ARBA00022692"/>
    </source>
</evidence>
<evidence type="ECO:0000256" key="10">
    <source>
        <dbReference type="SAM" id="SignalP"/>
    </source>
</evidence>
<keyword evidence="8" id="KW-0472">Membrane</keyword>
<evidence type="ECO:0000313" key="11">
    <source>
        <dbReference type="Proteomes" id="UP000694865"/>
    </source>
</evidence>
<name>A0ABM0GPE3_SACKO</name>
<evidence type="ECO:0000256" key="6">
    <source>
        <dbReference type="ARBA" id="ARBA00022989"/>
    </source>
</evidence>
<keyword evidence="7" id="KW-0333">Golgi apparatus</keyword>
<comment type="similarity">
    <text evidence="2">Belongs to the galactose-3-O-sulfotransferase family.</text>
</comment>
<dbReference type="Pfam" id="PF06990">
    <property type="entry name" value="Gal-3-0_sulfotr"/>
    <property type="match status" value="1"/>
</dbReference>
<organism evidence="11 12">
    <name type="scientific">Saccoglossus kowalevskii</name>
    <name type="common">Acorn worm</name>
    <dbReference type="NCBI Taxonomy" id="10224"/>
    <lineage>
        <taxon>Eukaryota</taxon>
        <taxon>Metazoa</taxon>
        <taxon>Hemichordata</taxon>
        <taxon>Enteropneusta</taxon>
        <taxon>Harrimaniidae</taxon>
        <taxon>Saccoglossus</taxon>
    </lineage>
</organism>
<dbReference type="SUPFAM" id="SSF52540">
    <property type="entry name" value="P-loop containing nucleoside triphosphate hydrolases"/>
    <property type="match status" value="1"/>
</dbReference>
<evidence type="ECO:0000256" key="3">
    <source>
        <dbReference type="ARBA" id="ARBA00022679"/>
    </source>
</evidence>
<dbReference type="RefSeq" id="XP_002734396.1">
    <property type="nucleotide sequence ID" value="XM_002734350.1"/>
</dbReference>
<keyword evidence="4" id="KW-0812">Transmembrane</keyword>
<gene>
    <name evidence="12" type="primary">LOC100371002</name>
</gene>